<dbReference type="CDD" id="cd06897">
    <property type="entry name" value="PX_SNARE"/>
    <property type="match status" value="1"/>
</dbReference>
<feature type="domain" description="T-SNARE coiled-coil homology" evidence="2">
    <location>
        <begin position="315"/>
        <end position="377"/>
    </location>
</feature>
<reference evidence="4" key="1">
    <citation type="journal article" date="2020" name="Stud. Mycol.">
        <title>101 Dothideomycetes genomes: a test case for predicting lifestyles and emergence of pathogens.</title>
        <authorList>
            <person name="Haridas S."/>
            <person name="Albert R."/>
            <person name="Binder M."/>
            <person name="Bloem J."/>
            <person name="Labutti K."/>
            <person name="Salamov A."/>
            <person name="Andreopoulos B."/>
            <person name="Baker S."/>
            <person name="Barry K."/>
            <person name="Bills G."/>
            <person name="Bluhm B."/>
            <person name="Cannon C."/>
            <person name="Castanera R."/>
            <person name="Culley D."/>
            <person name="Daum C."/>
            <person name="Ezra D."/>
            <person name="Gonzalez J."/>
            <person name="Henrissat B."/>
            <person name="Kuo A."/>
            <person name="Liang C."/>
            <person name="Lipzen A."/>
            <person name="Lutzoni F."/>
            <person name="Magnuson J."/>
            <person name="Mondo S."/>
            <person name="Nolan M."/>
            <person name="Ohm R."/>
            <person name="Pangilinan J."/>
            <person name="Park H.-J."/>
            <person name="Ramirez L."/>
            <person name="Alfaro M."/>
            <person name="Sun H."/>
            <person name="Tritt A."/>
            <person name="Yoshinaga Y."/>
            <person name="Zwiers L.-H."/>
            <person name="Turgeon B."/>
            <person name="Goodwin S."/>
            <person name="Spatafora J."/>
            <person name="Crous P."/>
            <person name="Grigoriev I."/>
        </authorList>
    </citation>
    <scope>NUCLEOTIDE SEQUENCE</scope>
    <source>
        <strain evidence="4">CBS 113389</strain>
    </source>
</reference>
<dbReference type="RefSeq" id="XP_033590781.1">
    <property type="nucleotide sequence ID" value="XM_033729338.1"/>
</dbReference>
<dbReference type="SUPFAM" id="SSF58038">
    <property type="entry name" value="SNARE fusion complex"/>
    <property type="match status" value="1"/>
</dbReference>
<dbReference type="Gene3D" id="1.20.5.110">
    <property type="match status" value="1"/>
</dbReference>
<feature type="region of interest" description="Disordered" evidence="1">
    <location>
        <begin position="250"/>
        <end position="281"/>
    </location>
</feature>
<dbReference type="PANTHER" id="PTHR22775">
    <property type="entry name" value="SORTING NEXIN"/>
    <property type="match status" value="1"/>
</dbReference>
<dbReference type="InterPro" id="IPR000727">
    <property type="entry name" value="T_SNARE_dom"/>
</dbReference>
<feature type="compositionally biased region" description="Basic and acidic residues" evidence="1">
    <location>
        <begin position="297"/>
        <end position="306"/>
    </location>
</feature>
<dbReference type="CDD" id="cd15858">
    <property type="entry name" value="SNARE_VAM7"/>
    <property type="match status" value="1"/>
</dbReference>
<dbReference type="AlphaFoldDB" id="A0A6A6PWT9"/>
<dbReference type="PROSITE" id="PS50195">
    <property type="entry name" value="PX"/>
    <property type="match status" value="1"/>
</dbReference>
<name>A0A6A6PWT9_9PEZI</name>
<feature type="region of interest" description="Disordered" evidence="1">
    <location>
        <begin position="1"/>
        <end position="22"/>
    </location>
</feature>
<dbReference type="Gene3D" id="3.30.1520.10">
    <property type="entry name" value="Phox-like domain"/>
    <property type="match status" value="1"/>
</dbReference>
<keyword evidence="5" id="KW-1185">Reference proteome</keyword>
<dbReference type="Pfam" id="PF00787">
    <property type="entry name" value="PX"/>
    <property type="match status" value="1"/>
</dbReference>
<dbReference type="EMBL" id="MU001634">
    <property type="protein sequence ID" value="KAF2484211.1"/>
    <property type="molecule type" value="Genomic_DNA"/>
</dbReference>
<dbReference type="PANTHER" id="PTHR22775:SF3">
    <property type="entry name" value="SORTING NEXIN-13"/>
    <property type="match status" value="1"/>
</dbReference>
<gene>
    <name evidence="4" type="ORF">BDY17DRAFT_123896</name>
</gene>
<feature type="compositionally biased region" description="Low complexity" evidence="1">
    <location>
        <begin position="250"/>
        <end position="259"/>
    </location>
</feature>
<dbReference type="GeneID" id="54470340"/>
<feature type="domain" description="PX" evidence="3">
    <location>
        <begin position="6"/>
        <end position="121"/>
    </location>
</feature>
<dbReference type="InterPro" id="IPR001683">
    <property type="entry name" value="PX_dom"/>
</dbReference>
<feature type="region of interest" description="Disordered" evidence="1">
    <location>
        <begin position="132"/>
        <end position="154"/>
    </location>
</feature>
<organism evidence="4 5">
    <name type="scientific">Neohortaea acidophila</name>
    <dbReference type="NCBI Taxonomy" id="245834"/>
    <lineage>
        <taxon>Eukaryota</taxon>
        <taxon>Fungi</taxon>
        <taxon>Dikarya</taxon>
        <taxon>Ascomycota</taxon>
        <taxon>Pezizomycotina</taxon>
        <taxon>Dothideomycetes</taxon>
        <taxon>Dothideomycetidae</taxon>
        <taxon>Mycosphaerellales</taxon>
        <taxon>Teratosphaeriaceae</taxon>
        <taxon>Neohortaea</taxon>
    </lineage>
</organism>
<dbReference type="PROSITE" id="PS50192">
    <property type="entry name" value="T_SNARE"/>
    <property type="match status" value="1"/>
</dbReference>
<evidence type="ECO:0000313" key="5">
    <source>
        <dbReference type="Proteomes" id="UP000799767"/>
    </source>
</evidence>
<dbReference type="OrthoDB" id="428895at2759"/>
<evidence type="ECO:0000259" key="2">
    <source>
        <dbReference type="PROSITE" id="PS50192"/>
    </source>
</evidence>
<accession>A0A6A6PWT9</accession>
<evidence type="ECO:0000313" key="4">
    <source>
        <dbReference type="EMBL" id="KAF2484211.1"/>
    </source>
</evidence>
<dbReference type="InterPro" id="IPR036871">
    <property type="entry name" value="PX_dom_sf"/>
</dbReference>
<dbReference type="GO" id="GO:0035091">
    <property type="term" value="F:phosphatidylinositol binding"/>
    <property type="evidence" value="ECO:0007669"/>
    <property type="project" value="InterPro"/>
</dbReference>
<dbReference type="Proteomes" id="UP000799767">
    <property type="component" value="Unassembled WGS sequence"/>
</dbReference>
<sequence length="378" mass="40076">MPPALDISIPTTSTSTPSDTSSKPYTLYHVTLQLPIRAHTLQKRYTDFANLHAALEAQTGAAPPVALPAKSWLRRTVNNAALAEERRKGLQAYLKGIIEAEDARWRSSAAWRGFLNLPAGGSTLGANGVLSTTSAAKRPGSGSGGAGSGAADPNEWLDVHRDLKTQIQSARQLLKQREAATSALQQHSLGADAKASLVRAAAAIAQLEDGLRGLGEGKKLGEGEMRRRRDMVGAAKKEVEGLEGVLRSMASKSASSGGRAADGGGGAAAATEGDREGLWKGTANAKAGGRVLGGPLRETERTREQDNTGVLQVQKQIMQEQEEDVMELGKTVSRLKDMGIMMEEELTIQNQMLGITEGDVDRLQGKINVAKGRIKKIS</sequence>
<proteinExistence type="predicted"/>
<protein>
    <submittedName>
        <fullName evidence="4">Phox homologous domain-containing protein</fullName>
    </submittedName>
</protein>
<evidence type="ECO:0000256" key="1">
    <source>
        <dbReference type="SAM" id="MobiDB-lite"/>
    </source>
</evidence>
<dbReference type="SUPFAM" id="SSF64268">
    <property type="entry name" value="PX domain"/>
    <property type="match status" value="1"/>
</dbReference>
<dbReference type="SMART" id="SM00397">
    <property type="entry name" value="t_SNARE"/>
    <property type="match status" value="1"/>
</dbReference>
<dbReference type="SMART" id="SM00312">
    <property type="entry name" value="PX"/>
    <property type="match status" value="1"/>
</dbReference>
<feature type="region of interest" description="Disordered" evidence="1">
    <location>
        <begin position="289"/>
        <end position="308"/>
    </location>
</feature>
<evidence type="ECO:0000259" key="3">
    <source>
        <dbReference type="PROSITE" id="PS50195"/>
    </source>
</evidence>